<dbReference type="Gene3D" id="3.40.630.30">
    <property type="match status" value="2"/>
</dbReference>
<dbReference type="InterPro" id="IPR003293">
    <property type="entry name" value="Nudix_hydrolase6-like"/>
</dbReference>
<comment type="similarity">
    <text evidence="2 4">Belongs to the Nudix hydrolase family.</text>
</comment>
<evidence type="ECO:0000256" key="4">
    <source>
        <dbReference type="RuleBase" id="RU368106"/>
    </source>
</evidence>
<dbReference type="EC" id="3.6.1.13" evidence="4"/>
<dbReference type="GO" id="GO:0051287">
    <property type="term" value="F:NAD binding"/>
    <property type="evidence" value="ECO:0007669"/>
    <property type="project" value="UniProtKB-UniRule"/>
</dbReference>
<dbReference type="PANTHER" id="PTHR13994">
    <property type="entry name" value="NUDIX HYDROLASE RELATED"/>
    <property type="match status" value="1"/>
</dbReference>
<keyword evidence="4" id="KW-0479">Metal-binding</keyword>
<evidence type="ECO:0000256" key="1">
    <source>
        <dbReference type="ARBA" id="ARBA00001946"/>
    </source>
</evidence>
<evidence type="ECO:0000256" key="2">
    <source>
        <dbReference type="ARBA" id="ARBA00005582"/>
    </source>
</evidence>
<dbReference type="Gene3D" id="3.90.79.10">
    <property type="entry name" value="Nucleoside Triphosphate Pyrophosphohydrolase"/>
    <property type="match status" value="1"/>
</dbReference>
<evidence type="ECO:0000313" key="6">
    <source>
        <dbReference type="EMBL" id="CAD5318104.1"/>
    </source>
</evidence>
<proteinExistence type="inferred from homology"/>
<protein>
    <recommendedName>
        <fullName evidence="4">Nudix hydrolase</fullName>
        <shortName evidence="4">AtNUDT</shortName>
        <ecNumber evidence="4">3.6.1.13</ecNumber>
        <ecNumber evidence="4">3.6.1.22</ecNumber>
    </recommendedName>
    <alternativeName>
        <fullName evidence="4">ADP-ribose pyrophosphatase</fullName>
    </alternativeName>
    <alternativeName>
        <fullName evidence="4">NADH pyrophosphatase</fullName>
    </alternativeName>
</protein>
<dbReference type="Proteomes" id="UP000516314">
    <property type="component" value="Chromosome 2"/>
</dbReference>
<gene>
    <name evidence="6" type="ORF">AT9943_LOCUS6344</name>
</gene>
<comment type="catalytic activity">
    <reaction evidence="4">
        <text>NAD(+) + H2O = beta-nicotinamide D-ribonucleotide + AMP + 2 H(+)</text>
        <dbReference type="Rhea" id="RHEA:11800"/>
        <dbReference type="ChEBI" id="CHEBI:14649"/>
        <dbReference type="ChEBI" id="CHEBI:15377"/>
        <dbReference type="ChEBI" id="CHEBI:15378"/>
        <dbReference type="ChEBI" id="CHEBI:57540"/>
        <dbReference type="ChEBI" id="CHEBI:456215"/>
        <dbReference type="EC" id="3.6.1.22"/>
    </reaction>
</comment>
<dbReference type="CDD" id="cd04670">
    <property type="entry name" value="NUDIX_ASFGF2_Nudt6"/>
    <property type="match status" value="1"/>
</dbReference>
<dbReference type="PANTHER" id="PTHR13994:SF26">
    <property type="entry name" value="NUDIX HYDROLASE 5-RELATED"/>
    <property type="match status" value="1"/>
</dbReference>
<dbReference type="FunFam" id="3.40.630.30:FF:000191">
    <property type="entry name" value="Hydrolase, NUDIX family protein"/>
    <property type="match status" value="1"/>
</dbReference>
<reference evidence="6 7" key="1">
    <citation type="submission" date="2020-09" db="EMBL/GenBank/DDBJ databases">
        <authorList>
            <person name="Ashkenazy H."/>
        </authorList>
    </citation>
    <scope>NUCLEOTIDE SEQUENCE [LARGE SCALE GENOMIC DNA]</scope>
    <source>
        <strain evidence="7">cv. Cdm-0</strain>
    </source>
</reference>
<accession>A0A7G2E7C9</accession>
<dbReference type="FunFam" id="3.90.79.10:FF:000015">
    <property type="entry name" value="Nudix hydrolase 8"/>
    <property type="match status" value="1"/>
</dbReference>
<dbReference type="GO" id="GO:0046872">
    <property type="term" value="F:metal ion binding"/>
    <property type="evidence" value="ECO:0007669"/>
    <property type="project" value="UniProtKB-UniRule"/>
</dbReference>
<keyword evidence="3 4" id="KW-0378">Hydrolase</keyword>
<dbReference type="InterPro" id="IPR000086">
    <property type="entry name" value="NUDIX_hydrolase_dom"/>
</dbReference>
<dbReference type="InterPro" id="IPR020084">
    <property type="entry name" value="NUDIX_hydrolase_CS"/>
</dbReference>
<keyword evidence="4" id="KW-0460">Magnesium</keyword>
<dbReference type="SUPFAM" id="SSF55811">
    <property type="entry name" value="Nudix"/>
    <property type="match status" value="2"/>
</dbReference>
<comment type="catalytic activity">
    <reaction evidence="4">
        <text>NADH + H2O = reduced beta-nicotinamide D-ribonucleotide + AMP + 2 H(+)</text>
        <dbReference type="Rhea" id="RHEA:48868"/>
        <dbReference type="ChEBI" id="CHEBI:15377"/>
        <dbReference type="ChEBI" id="CHEBI:15378"/>
        <dbReference type="ChEBI" id="CHEBI:57945"/>
        <dbReference type="ChEBI" id="CHEBI:90832"/>
        <dbReference type="ChEBI" id="CHEBI:456215"/>
        <dbReference type="EC" id="3.6.1.22"/>
    </reaction>
</comment>
<organism evidence="6 7">
    <name type="scientific">Arabidopsis thaliana</name>
    <name type="common">Mouse-ear cress</name>
    <dbReference type="NCBI Taxonomy" id="3702"/>
    <lineage>
        <taxon>Eukaryota</taxon>
        <taxon>Viridiplantae</taxon>
        <taxon>Streptophyta</taxon>
        <taxon>Embryophyta</taxon>
        <taxon>Tracheophyta</taxon>
        <taxon>Spermatophyta</taxon>
        <taxon>Magnoliopsida</taxon>
        <taxon>eudicotyledons</taxon>
        <taxon>Gunneridae</taxon>
        <taxon>Pentapetalae</taxon>
        <taxon>rosids</taxon>
        <taxon>malvids</taxon>
        <taxon>Brassicales</taxon>
        <taxon>Brassicaceae</taxon>
        <taxon>Camelineae</taxon>
        <taxon>Arabidopsis</taxon>
    </lineage>
</organism>
<dbReference type="EMBL" id="LR881467">
    <property type="protein sequence ID" value="CAD5318104.1"/>
    <property type="molecule type" value="Genomic_DNA"/>
</dbReference>
<dbReference type="EC" id="3.6.1.22" evidence="4"/>
<evidence type="ECO:0000256" key="3">
    <source>
        <dbReference type="ARBA" id="ARBA00022801"/>
    </source>
</evidence>
<evidence type="ECO:0000313" key="7">
    <source>
        <dbReference type="Proteomes" id="UP000516314"/>
    </source>
</evidence>
<dbReference type="InterPro" id="IPR040618">
    <property type="entry name" value="Pre-Nudix"/>
</dbReference>
<dbReference type="PRINTS" id="PR01356">
    <property type="entry name" value="GFGPROTEIN"/>
</dbReference>
<dbReference type="InterPro" id="IPR015797">
    <property type="entry name" value="NUDIX_hydrolase-like_dom_sf"/>
</dbReference>
<comment type="catalytic activity">
    <reaction evidence="4">
        <text>ADP-D-ribose + H2O = D-ribose 5-phosphate + AMP + 2 H(+)</text>
        <dbReference type="Rhea" id="RHEA:10412"/>
        <dbReference type="ChEBI" id="CHEBI:15377"/>
        <dbReference type="ChEBI" id="CHEBI:15378"/>
        <dbReference type="ChEBI" id="CHEBI:57967"/>
        <dbReference type="ChEBI" id="CHEBI:78346"/>
        <dbReference type="ChEBI" id="CHEBI:456215"/>
        <dbReference type="EC" id="3.6.1.13"/>
    </reaction>
</comment>
<dbReference type="PROSITE" id="PS51462">
    <property type="entry name" value="NUDIX"/>
    <property type="match status" value="1"/>
</dbReference>
<dbReference type="Pfam" id="PF18290">
    <property type="entry name" value="Nudix_hydro"/>
    <property type="match status" value="2"/>
</dbReference>
<name>A0A7G2E7C9_ARATH</name>
<dbReference type="GO" id="GO:0035529">
    <property type="term" value="F:NADH pyrophosphatase activity"/>
    <property type="evidence" value="ECO:0007669"/>
    <property type="project" value="UniProtKB-UniRule"/>
</dbReference>
<comment type="cofactor">
    <cofactor evidence="1 4">
        <name>Mg(2+)</name>
        <dbReference type="ChEBI" id="CHEBI:18420"/>
    </cofactor>
</comment>
<evidence type="ECO:0000259" key="5">
    <source>
        <dbReference type="PROSITE" id="PS51462"/>
    </source>
</evidence>
<feature type="domain" description="Nudix hydrolase" evidence="5">
    <location>
        <begin position="272"/>
        <end position="404"/>
    </location>
</feature>
<sequence length="454" mass="51006">MDSEAQQISLLIGKEDRYGRVEVNLMEVEPMNAEDFNAKLDVSFKAWKDQGKKGIWIKLPCELSSLVDIAIKKGFTYHHAENEYAVLTSWISDLPNTIPANASHRIGIGALVLNKNREVLVVQEIDGVFKDTGLWKLPTGVIQEWMPIELLVIKPEVQIIPIPQITQLSSSMDSEAQESLLLQGVADNYGGVKVNLTEPMTIEDFVPKLRASLVYWSNQGTKGIWLKLADGLDNLIAPAKAEGFVCHHAEREYTMLTSWIADVPSTLPANASHRIGVGAFVLNKKTKEVLVVQEIDGHFKGTGVWKLPTGVVKEGENIWEGALREVEEETGIKTKFVEVLAFRESHQAFLEIKTDIFFLCELEPTTFEIKKQDSEILAAKWMPIEEYVNQPWNQKKELFRFMANICLKRLQEMEYMGFSKVLTTTSSGKESYLYCNTDHANLLNATRGLASTSG</sequence>
<dbReference type="PROSITE" id="PS00893">
    <property type="entry name" value="NUDIX_BOX"/>
    <property type="match status" value="1"/>
</dbReference>
<dbReference type="AlphaFoldDB" id="A0A7G2E7C9"/>
<dbReference type="GO" id="GO:0047631">
    <property type="term" value="F:ADP-ribose diphosphatase activity"/>
    <property type="evidence" value="ECO:0007669"/>
    <property type="project" value="UniProtKB-UniRule"/>
</dbReference>
<comment type="function">
    <text evidence="4">Mediates the hydrolysis of some nucleoside diphosphate derivatives, possibly using both NADH and ADP-ribose as substrates.</text>
</comment>
<dbReference type="Pfam" id="PF00293">
    <property type="entry name" value="NUDIX"/>
    <property type="match status" value="1"/>
</dbReference>